<feature type="transmembrane region" description="Helical" evidence="1">
    <location>
        <begin position="99"/>
        <end position="122"/>
    </location>
</feature>
<proteinExistence type="predicted"/>
<keyword evidence="3" id="KW-1185">Reference proteome</keyword>
<evidence type="ECO:0000256" key="1">
    <source>
        <dbReference type="SAM" id="Phobius"/>
    </source>
</evidence>
<dbReference type="GeneTree" id="ENSGT00940000166898"/>
<dbReference type="Ensembl" id="ENSPANT00000062078.1">
    <property type="protein sequence ID" value="ENSPANP00000058997.1"/>
    <property type="gene ID" value="ENSPANG00000048571.1"/>
</dbReference>
<name>A0A8I5NHZ9_PAPAN</name>
<sequence>MSISPALRSLYASGRTEERHLRTHLPSPLHSTTFKKVSLSSLFSLSFFRRSLTPSPRLEYSGEILAHGSLRLLGSSDFSCLGLLGSWDYRHGPPCPANFYFILFYFILFYFILFYFILFYFLRWSLALSPRLECNGTILVHRNLPLPGSSDSPASASRVAEITGAYHHTQLIFCIFSRDRVSLCWPDWSRTPDLR</sequence>
<organism evidence="2 3">
    <name type="scientific">Papio anubis</name>
    <name type="common">Olive baboon</name>
    <dbReference type="NCBI Taxonomy" id="9555"/>
    <lineage>
        <taxon>Eukaryota</taxon>
        <taxon>Metazoa</taxon>
        <taxon>Chordata</taxon>
        <taxon>Craniata</taxon>
        <taxon>Vertebrata</taxon>
        <taxon>Euteleostomi</taxon>
        <taxon>Mammalia</taxon>
        <taxon>Eutheria</taxon>
        <taxon>Euarchontoglires</taxon>
        <taxon>Primates</taxon>
        <taxon>Haplorrhini</taxon>
        <taxon>Catarrhini</taxon>
        <taxon>Cercopithecidae</taxon>
        <taxon>Cercopithecinae</taxon>
        <taxon>Papio</taxon>
    </lineage>
</organism>
<dbReference type="AlphaFoldDB" id="A0A8I5NHZ9"/>
<reference evidence="2 3" key="1">
    <citation type="submission" date="2012-03" db="EMBL/GenBank/DDBJ databases">
        <title>Whole Genome Assembly of Papio anubis.</title>
        <authorList>
            <person name="Liu Y.L."/>
            <person name="Abraham K.A."/>
            <person name="Akbar H.A."/>
            <person name="Ali S.A."/>
            <person name="Anosike U.A."/>
            <person name="Aqrawi P.A."/>
            <person name="Arias F.A."/>
            <person name="Attaway T.A."/>
            <person name="Awwad R.A."/>
            <person name="Babu C.B."/>
            <person name="Bandaranaike D.B."/>
            <person name="Battles P.B."/>
            <person name="Bell A.B."/>
            <person name="Beltran B.B."/>
            <person name="Berhane-Mersha D.B."/>
            <person name="Bess C.B."/>
            <person name="Bickham C.B."/>
            <person name="Bolden T.B."/>
            <person name="Carter K.C."/>
            <person name="Chau D.C."/>
            <person name="Chavez A.C."/>
            <person name="Clerc-Blankenburg K.C."/>
            <person name="Coyle M.C."/>
            <person name="Dao M.D."/>
            <person name="Davila M.L.D."/>
            <person name="Davy-Carroll L.D."/>
            <person name="Denson S.D."/>
            <person name="Dinh H.D."/>
            <person name="Fernandez S.F."/>
            <person name="Fernando P.F."/>
            <person name="Forbes L.F."/>
            <person name="Francis C.F."/>
            <person name="Francisco L.F."/>
            <person name="Fu Q.F."/>
            <person name="Garcia-Iii R.G."/>
            <person name="Garrett T.G."/>
            <person name="Gross S.G."/>
            <person name="Gubbala S.G."/>
            <person name="Hirani K.H."/>
            <person name="Hogues M.H."/>
            <person name="Hollins B.H."/>
            <person name="Jackson L.J."/>
            <person name="Javaid M.J."/>
            <person name="Jhangiani S.J."/>
            <person name="Johnson A.J."/>
            <person name="Johnson B.J."/>
            <person name="Jones J.J."/>
            <person name="Joshi V.J."/>
            <person name="Kalu J.K."/>
            <person name="Khan N.K."/>
            <person name="Korchina V.K."/>
            <person name="Kovar C.K."/>
            <person name="Lago L.L."/>
            <person name="Lara F.L."/>
            <person name="Le T.-K.L."/>
            <person name="Lee S.L."/>
            <person name="Legall-Iii F.L."/>
            <person name="Lemon S.L."/>
            <person name="Liu J.L."/>
            <person name="Liu Y.-S.L."/>
            <person name="Liyanage D.L."/>
            <person name="Lopez J.L."/>
            <person name="Lorensuhewa L.L."/>
            <person name="Mata R.M."/>
            <person name="Mathew T.M."/>
            <person name="Mercado C.M."/>
            <person name="Mercado I.M."/>
            <person name="Morales K.M."/>
            <person name="Morgan M.M."/>
            <person name="Munidasa M.M."/>
            <person name="Ngo D.N."/>
            <person name="Nguyen L.N."/>
            <person name="Nguyen T.N."/>
            <person name="Nguyen N.N."/>
            <person name="Obregon M.O."/>
            <person name="Okwuonu G.O."/>
            <person name="Ongeri F.O."/>
            <person name="Onwere C.O."/>
            <person name="Osifeso I.O."/>
            <person name="Parra A.P."/>
            <person name="Patil S.P."/>
            <person name="Perez A.P."/>
            <person name="Perez Y.P."/>
            <person name="Pham C.P."/>
            <person name="Pu L.-L.P."/>
            <person name="Puazo M.P."/>
            <person name="Quiroz J.Q."/>
            <person name="Rouhana J.R."/>
            <person name="Ruiz M.R."/>
            <person name="Ruiz S.-J.R."/>
            <person name="Saada N.S."/>
            <person name="Santibanez J.S."/>
            <person name="Scheel M.S."/>
            <person name="Schneider B.S."/>
            <person name="Simmons D.S."/>
            <person name="Sisson I.S."/>
            <person name="Tang L.-Y.T."/>
            <person name="Thornton R.T."/>
            <person name="Tisius J.T."/>
            <person name="Toledanes G.T."/>
            <person name="Trejos Z.T."/>
            <person name="Usmani K.U."/>
            <person name="Varghese R.V."/>
            <person name="Vattathil S.V."/>
            <person name="Vee V.V."/>
            <person name="Walker D.W."/>
            <person name="Weissenberger G.W."/>
            <person name="White C.W."/>
            <person name="Williams A.W."/>
            <person name="Woodworth J.W."/>
            <person name="Wright R.W."/>
            <person name="Zhu Y.Z."/>
            <person name="Han Y.H."/>
            <person name="Newsham I.N."/>
            <person name="Nazareth L.N."/>
            <person name="Worley K.W."/>
            <person name="Muzny D.M."/>
            <person name="Rogers J.R."/>
            <person name="Gibbs R.G."/>
        </authorList>
    </citation>
    <scope>NUCLEOTIDE SEQUENCE [LARGE SCALE GENOMIC DNA]</scope>
</reference>
<dbReference type="PANTHER" id="PTHR12138:SF161">
    <property type="entry name" value="SECRETED PROTEIN"/>
    <property type="match status" value="1"/>
</dbReference>
<dbReference type="PANTHER" id="PTHR12138">
    <property type="entry name" value="PRIMATE-EXPANDED PROTEIN FAMILY"/>
    <property type="match status" value="1"/>
</dbReference>
<evidence type="ECO:0000313" key="3">
    <source>
        <dbReference type="Proteomes" id="UP000028761"/>
    </source>
</evidence>
<accession>A0A8I5NHZ9</accession>
<keyword evidence="1" id="KW-0812">Transmembrane</keyword>
<evidence type="ECO:0000313" key="2">
    <source>
        <dbReference type="Ensembl" id="ENSPANP00000058997.1"/>
    </source>
</evidence>
<reference evidence="2" key="2">
    <citation type="submission" date="2025-08" db="UniProtKB">
        <authorList>
            <consortium name="Ensembl"/>
        </authorList>
    </citation>
    <scope>IDENTIFICATION</scope>
</reference>
<protein>
    <submittedName>
        <fullName evidence="2">Uncharacterized protein</fullName>
    </submittedName>
</protein>
<keyword evidence="1" id="KW-0472">Membrane</keyword>
<dbReference type="Proteomes" id="UP000028761">
    <property type="component" value="Chromosome 6"/>
</dbReference>
<keyword evidence="1" id="KW-1133">Transmembrane helix</keyword>
<reference evidence="2" key="3">
    <citation type="submission" date="2025-09" db="UniProtKB">
        <authorList>
            <consortium name="Ensembl"/>
        </authorList>
    </citation>
    <scope>IDENTIFICATION</scope>
</reference>